<keyword evidence="3" id="KW-0732">Signal</keyword>
<feature type="transmembrane region" description="Helical" evidence="2">
    <location>
        <begin position="189"/>
        <end position="210"/>
    </location>
</feature>
<dbReference type="PANTHER" id="PTHR21879:SF2">
    <property type="entry name" value="OSIRIS 20"/>
    <property type="match status" value="1"/>
</dbReference>
<dbReference type="Proteomes" id="UP001152759">
    <property type="component" value="Chromosome 4"/>
</dbReference>
<evidence type="ECO:0000313" key="4">
    <source>
        <dbReference type="EMBL" id="CAH0770575.1"/>
    </source>
</evidence>
<dbReference type="InterPro" id="IPR012464">
    <property type="entry name" value="DUF1676"/>
</dbReference>
<evidence type="ECO:0000256" key="1">
    <source>
        <dbReference type="SAM" id="MobiDB-lite"/>
    </source>
</evidence>
<accession>A0A9P0G244</accession>
<evidence type="ECO:0000313" key="5">
    <source>
        <dbReference type="Proteomes" id="UP001152759"/>
    </source>
</evidence>
<protein>
    <submittedName>
        <fullName evidence="4">Uncharacterized protein</fullName>
    </submittedName>
</protein>
<keyword evidence="2" id="KW-0812">Transmembrane</keyword>
<dbReference type="AlphaFoldDB" id="A0A9P0G244"/>
<organism evidence="4 5">
    <name type="scientific">Bemisia tabaci</name>
    <name type="common">Sweetpotato whitefly</name>
    <name type="synonym">Aleurodes tabaci</name>
    <dbReference type="NCBI Taxonomy" id="7038"/>
    <lineage>
        <taxon>Eukaryota</taxon>
        <taxon>Metazoa</taxon>
        <taxon>Ecdysozoa</taxon>
        <taxon>Arthropoda</taxon>
        <taxon>Hexapoda</taxon>
        <taxon>Insecta</taxon>
        <taxon>Pterygota</taxon>
        <taxon>Neoptera</taxon>
        <taxon>Paraneoptera</taxon>
        <taxon>Hemiptera</taxon>
        <taxon>Sternorrhyncha</taxon>
        <taxon>Aleyrodoidea</taxon>
        <taxon>Aleyrodidae</taxon>
        <taxon>Aleyrodinae</taxon>
        <taxon>Bemisia</taxon>
    </lineage>
</organism>
<evidence type="ECO:0000256" key="2">
    <source>
        <dbReference type="SAM" id="Phobius"/>
    </source>
</evidence>
<dbReference type="EMBL" id="OU963865">
    <property type="protein sequence ID" value="CAH0770575.1"/>
    <property type="molecule type" value="Genomic_DNA"/>
</dbReference>
<evidence type="ECO:0000256" key="3">
    <source>
        <dbReference type="SAM" id="SignalP"/>
    </source>
</evidence>
<feature type="compositionally biased region" description="Gly residues" evidence="1">
    <location>
        <begin position="241"/>
        <end position="259"/>
    </location>
</feature>
<dbReference type="GO" id="GO:0016020">
    <property type="term" value="C:membrane"/>
    <property type="evidence" value="ECO:0007669"/>
    <property type="project" value="TreeGrafter"/>
</dbReference>
<reference evidence="4" key="1">
    <citation type="submission" date="2021-12" db="EMBL/GenBank/DDBJ databases">
        <authorList>
            <person name="King R."/>
        </authorList>
    </citation>
    <scope>NUCLEOTIDE SEQUENCE</scope>
</reference>
<dbReference type="KEGG" id="btab:109039066"/>
<dbReference type="Pfam" id="PF07898">
    <property type="entry name" value="DUF1676"/>
    <property type="match status" value="1"/>
</dbReference>
<name>A0A9P0G244_BEMTA</name>
<sequence>MKLTKYLHRVYLVSLNCLLTFAASVENSTVEPTTARAERSLRSGLAFVDANSIDRDDPAASLDGVYSECLLNLSFPCLQKKIIVFLDRLGRKKQVSLIGDFLTVVRTGPVSATVSEETTARRDESSLRSVIDGQVDRFFETHVLRVRVPSFLDDPGTENTVVDIDFGTGASTSEGRGKKGGKMKGMKKMMMMMGMMMCMKMAMMGPLMMGLIGLKAVKALILSAVSLTISKILLLKKLKGGGGGGGGGGGWKEAGGDSSGQGWDRSIESSYAHKTAFSAYAPIES</sequence>
<gene>
    <name evidence="4" type="ORF">BEMITA_LOCUS7435</name>
</gene>
<proteinExistence type="predicted"/>
<feature type="region of interest" description="Disordered" evidence="1">
    <location>
        <begin position="241"/>
        <end position="265"/>
    </location>
</feature>
<keyword evidence="2" id="KW-0472">Membrane</keyword>
<dbReference type="PANTHER" id="PTHR21879">
    <property type="entry name" value="FI03362P-RELATED-RELATED"/>
    <property type="match status" value="1"/>
</dbReference>
<feature type="chain" id="PRO_5040404867" evidence="3">
    <location>
        <begin position="23"/>
        <end position="285"/>
    </location>
</feature>
<feature type="signal peptide" evidence="3">
    <location>
        <begin position="1"/>
        <end position="22"/>
    </location>
</feature>
<keyword evidence="2" id="KW-1133">Transmembrane helix</keyword>
<keyword evidence="5" id="KW-1185">Reference proteome</keyword>